<evidence type="ECO:0000313" key="15">
    <source>
        <dbReference type="Proteomes" id="UP000575241"/>
    </source>
</evidence>
<proteinExistence type="inferred from homology"/>
<dbReference type="EC" id="2.7.6.3" evidence="3"/>
<keyword evidence="6" id="KW-0547">Nucleotide-binding</keyword>
<comment type="pathway">
    <text evidence="1">Cofactor biosynthesis; tetrahydrofolate biosynthesis; 2-amino-4-hydroxy-6-hydroxymethyl-7,8-dihydropteridine diphosphate from 7,8-dihydroneopterin triphosphate: step 4/4.</text>
</comment>
<evidence type="ECO:0000256" key="6">
    <source>
        <dbReference type="ARBA" id="ARBA00022741"/>
    </source>
</evidence>
<dbReference type="PANTHER" id="PTHR43071">
    <property type="entry name" value="2-AMINO-4-HYDROXY-6-HYDROXYMETHYLDIHYDROPTERIDINE PYROPHOSPHOKINASE"/>
    <property type="match status" value="1"/>
</dbReference>
<evidence type="ECO:0000256" key="2">
    <source>
        <dbReference type="ARBA" id="ARBA00005810"/>
    </source>
</evidence>
<dbReference type="Pfam" id="PF01288">
    <property type="entry name" value="HPPK"/>
    <property type="match status" value="1"/>
</dbReference>
<dbReference type="NCBIfam" id="TIGR01498">
    <property type="entry name" value="folK"/>
    <property type="match status" value="1"/>
</dbReference>
<dbReference type="Proteomes" id="UP000575241">
    <property type="component" value="Unassembled WGS sequence"/>
</dbReference>
<dbReference type="CDD" id="cd00483">
    <property type="entry name" value="HPPK"/>
    <property type="match status" value="1"/>
</dbReference>
<evidence type="ECO:0000313" key="14">
    <source>
        <dbReference type="EMBL" id="MBB4837253.1"/>
    </source>
</evidence>
<gene>
    <name evidence="14" type="ORF">HNP52_000304</name>
</gene>
<comment type="caution">
    <text evidence="14">The sequence shown here is derived from an EMBL/GenBank/DDBJ whole genome shotgun (WGS) entry which is preliminary data.</text>
</comment>
<evidence type="ECO:0000256" key="1">
    <source>
        <dbReference type="ARBA" id="ARBA00005051"/>
    </source>
</evidence>
<dbReference type="UniPathway" id="UPA00077">
    <property type="reaction ID" value="UER00155"/>
</dbReference>
<evidence type="ECO:0000256" key="10">
    <source>
        <dbReference type="ARBA" id="ARBA00029409"/>
    </source>
</evidence>
<dbReference type="InterPro" id="IPR000550">
    <property type="entry name" value="Hppk"/>
</dbReference>
<dbReference type="GO" id="GO:0016301">
    <property type="term" value="F:kinase activity"/>
    <property type="evidence" value="ECO:0007669"/>
    <property type="project" value="UniProtKB-KW"/>
</dbReference>
<dbReference type="GO" id="GO:0046654">
    <property type="term" value="P:tetrahydrofolate biosynthetic process"/>
    <property type="evidence" value="ECO:0007669"/>
    <property type="project" value="UniProtKB-UniPathway"/>
</dbReference>
<comment type="function">
    <text evidence="10">Catalyzes the transfer of pyrophosphate from adenosine triphosphate (ATP) to 6-hydroxymethyl-7,8-dihydropterin, an enzymatic step in folate biosynthesis pathway.</text>
</comment>
<dbReference type="PANTHER" id="PTHR43071:SF1">
    <property type="entry name" value="2-AMINO-4-HYDROXY-6-HYDROXYMETHYLDIHYDROPTERIDINE PYROPHOSPHOKINASE"/>
    <property type="match status" value="1"/>
</dbReference>
<keyword evidence="9" id="KW-0289">Folate biosynthesis</keyword>
<comment type="similarity">
    <text evidence="2">Belongs to the HPPK family.</text>
</comment>
<dbReference type="EMBL" id="JACHLN010000001">
    <property type="protein sequence ID" value="MBB4837253.1"/>
    <property type="molecule type" value="Genomic_DNA"/>
</dbReference>
<evidence type="ECO:0000256" key="5">
    <source>
        <dbReference type="ARBA" id="ARBA00022679"/>
    </source>
</evidence>
<sequence>MPRTSYAIAIGSNRPGRHGGPRREVLAAIAALEGVSAVSPILLTPPLGPSKRRFANAVALVESDDEPPALLRRLKAIERSFGRRRGQNWAARVIDLDIVLWSGGSWGEPGLTVPHRLFRTRGFVLAPLLRVAPEWRDPITGLNIRQLHARLTRRKPASRGRAGVGP</sequence>
<keyword evidence="7 14" id="KW-0418">Kinase</keyword>
<dbReference type="RefSeq" id="WP_184161499.1">
    <property type="nucleotide sequence ID" value="NZ_JACHLN010000001.1"/>
</dbReference>
<keyword evidence="8" id="KW-0067">ATP-binding</keyword>
<evidence type="ECO:0000256" key="3">
    <source>
        <dbReference type="ARBA" id="ARBA00013253"/>
    </source>
</evidence>
<reference evidence="14 15" key="1">
    <citation type="submission" date="2020-08" db="EMBL/GenBank/DDBJ databases">
        <title>Functional genomics of gut bacteria from endangered species of beetles.</title>
        <authorList>
            <person name="Carlos-Shanley C."/>
        </authorList>
    </citation>
    <scope>NUCLEOTIDE SEQUENCE [LARGE SCALE GENOMIC DNA]</scope>
    <source>
        <strain evidence="14 15">S00224</strain>
    </source>
</reference>
<accession>A0A7W7JY73</accession>
<keyword evidence="5 14" id="KW-0808">Transferase</keyword>
<dbReference type="AlphaFoldDB" id="A0A7W7JY73"/>
<evidence type="ECO:0000256" key="8">
    <source>
        <dbReference type="ARBA" id="ARBA00022840"/>
    </source>
</evidence>
<dbReference type="GO" id="GO:0003848">
    <property type="term" value="F:2-amino-4-hydroxy-6-hydroxymethyldihydropteridine diphosphokinase activity"/>
    <property type="evidence" value="ECO:0007669"/>
    <property type="project" value="UniProtKB-EC"/>
</dbReference>
<evidence type="ECO:0000256" key="4">
    <source>
        <dbReference type="ARBA" id="ARBA00016218"/>
    </source>
</evidence>
<evidence type="ECO:0000259" key="13">
    <source>
        <dbReference type="Pfam" id="PF01288"/>
    </source>
</evidence>
<evidence type="ECO:0000256" key="9">
    <source>
        <dbReference type="ARBA" id="ARBA00022909"/>
    </source>
</evidence>
<evidence type="ECO:0000256" key="11">
    <source>
        <dbReference type="ARBA" id="ARBA00029766"/>
    </source>
</evidence>
<evidence type="ECO:0000256" key="7">
    <source>
        <dbReference type="ARBA" id="ARBA00022777"/>
    </source>
</evidence>
<dbReference type="GO" id="GO:0046656">
    <property type="term" value="P:folic acid biosynthetic process"/>
    <property type="evidence" value="ECO:0007669"/>
    <property type="project" value="UniProtKB-KW"/>
</dbReference>
<dbReference type="SUPFAM" id="SSF55083">
    <property type="entry name" value="6-hydroxymethyl-7,8-dihydropterin pyrophosphokinase, HPPK"/>
    <property type="match status" value="1"/>
</dbReference>
<organism evidence="14 15">
    <name type="scientific">Sphingomonas kyeonggiensis</name>
    <dbReference type="NCBI Taxonomy" id="1268553"/>
    <lineage>
        <taxon>Bacteria</taxon>
        <taxon>Pseudomonadati</taxon>
        <taxon>Pseudomonadota</taxon>
        <taxon>Alphaproteobacteria</taxon>
        <taxon>Sphingomonadales</taxon>
        <taxon>Sphingomonadaceae</taxon>
        <taxon>Sphingomonas</taxon>
    </lineage>
</organism>
<feature type="domain" description="7,8-dihydro-6-hydroxymethylpterin-pyrophosphokinase" evidence="13">
    <location>
        <begin position="8"/>
        <end position="133"/>
    </location>
</feature>
<evidence type="ECO:0000256" key="12">
    <source>
        <dbReference type="ARBA" id="ARBA00033413"/>
    </source>
</evidence>
<dbReference type="Gene3D" id="3.30.70.560">
    <property type="entry name" value="7,8-Dihydro-6-hydroxymethylpterin-pyrophosphokinase HPPK"/>
    <property type="match status" value="1"/>
</dbReference>
<protein>
    <recommendedName>
        <fullName evidence="4">2-amino-4-hydroxy-6-hydroxymethyldihydropteridine pyrophosphokinase</fullName>
        <ecNumber evidence="3">2.7.6.3</ecNumber>
    </recommendedName>
    <alternativeName>
        <fullName evidence="11">6-hydroxymethyl-7,8-dihydropterin pyrophosphokinase</fullName>
    </alternativeName>
    <alternativeName>
        <fullName evidence="12">7,8-dihydro-6-hydroxymethylpterin-pyrophosphokinase</fullName>
    </alternativeName>
</protein>
<dbReference type="InterPro" id="IPR035907">
    <property type="entry name" value="Hppk_sf"/>
</dbReference>
<name>A0A7W7JY73_9SPHN</name>
<keyword evidence="15" id="KW-1185">Reference proteome</keyword>
<dbReference type="GO" id="GO:0005524">
    <property type="term" value="F:ATP binding"/>
    <property type="evidence" value="ECO:0007669"/>
    <property type="project" value="UniProtKB-KW"/>
</dbReference>